<name>A0A7C5M017_9PROT</name>
<feature type="signal peptide" evidence="1">
    <location>
        <begin position="1"/>
        <end position="23"/>
    </location>
</feature>
<dbReference type="Proteomes" id="UP000885830">
    <property type="component" value="Unassembled WGS sequence"/>
</dbReference>
<proteinExistence type="predicted"/>
<organism evidence="2">
    <name type="scientific">Hellea balneolensis</name>
    <dbReference type="NCBI Taxonomy" id="287478"/>
    <lineage>
        <taxon>Bacteria</taxon>
        <taxon>Pseudomonadati</taxon>
        <taxon>Pseudomonadota</taxon>
        <taxon>Alphaproteobacteria</taxon>
        <taxon>Maricaulales</taxon>
        <taxon>Robiginitomaculaceae</taxon>
        <taxon>Hellea</taxon>
    </lineage>
</organism>
<sequence>MKNAIKFIGSVSLLAMISAQAMAGETLEIRNFIGTIDVVTGDYDKITITDADGAHVSTSTGHTLVDDGRKINNANCRSTKSSVKIGIGKWSWNKRTGYKDLDEYPKLLIKAPDFTHVIIKDSILFGNIDDVAS</sequence>
<feature type="non-terminal residue" evidence="2">
    <location>
        <position position="133"/>
    </location>
</feature>
<protein>
    <submittedName>
        <fullName evidence="2">Uncharacterized protein</fullName>
    </submittedName>
</protein>
<reference evidence="2" key="1">
    <citation type="journal article" date="2020" name="mSystems">
        <title>Genome- and Community-Level Interaction Insights into Carbon Utilization and Element Cycling Functions of Hydrothermarchaeota in Hydrothermal Sediment.</title>
        <authorList>
            <person name="Zhou Z."/>
            <person name="Liu Y."/>
            <person name="Xu W."/>
            <person name="Pan J."/>
            <person name="Luo Z.H."/>
            <person name="Li M."/>
        </authorList>
    </citation>
    <scope>NUCLEOTIDE SEQUENCE [LARGE SCALE GENOMIC DNA]</scope>
    <source>
        <strain evidence="2">HyVt-485</strain>
    </source>
</reference>
<dbReference type="AlphaFoldDB" id="A0A7C5M017"/>
<evidence type="ECO:0000256" key="1">
    <source>
        <dbReference type="SAM" id="SignalP"/>
    </source>
</evidence>
<evidence type="ECO:0000313" key="2">
    <source>
        <dbReference type="EMBL" id="HHL42291.1"/>
    </source>
</evidence>
<accession>A0A7C5M017</accession>
<dbReference type="EMBL" id="DRMJ01000075">
    <property type="protein sequence ID" value="HHL42291.1"/>
    <property type="molecule type" value="Genomic_DNA"/>
</dbReference>
<gene>
    <name evidence="2" type="ORF">ENJ42_01615</name>
</gene>
<comment type="caution">
    <text evidence="2">The sequence shown here is derived from an EMBL/GenBank/DDBJ whole genome shotgun (WGS) entry which is preliminary data.</text>
</comment>
<keyword evidence="1" id="KW-0732">Signal</keyword>
<feature type="chain" id="PRO_5027929692" evidence="1">
    <location>
        <begin position="24"/>
        <end position="133"/>
    </location>
</feature>